<dbReference type="InterPro" id="IPR011009">
    <property type="entry name" value="Kinase-like_dom_sf"/>
</dbReference>
<feature type="domain" description="Protein kinase" evidence="1">
    <location>
        <begin position="322"/>
        <end position="528"/>
    </location>
</feature>
<name>A0A067P9J9_9AGAM</name>
<dbReference type="InterPro" id="IPR029149">
    <property type="entry name" value="Creatin/AminoP/Spt16_N"/>
</dbReference>
<dbReference type="Gene3D" id="3.40.350.10">
    <property type="entry name" value="Creatinase/prolidase N-terminal domain"/>
    <property type="match status" value="1"/>
</dbReference>
<dbReference type="EMBL" id="KL197747">
    <property type="protein sequence ID" value="KDQ51598.1"/>
    <property type="molecule type" value="Genomic_DNA"/>
</dbReference>
<dbReference type="OrthoDB" id="4062651at2759"/>
<reference evidence="3" key="1">
    <citation type="journal article" date="2014" name="Proc. Natl. Acad. Sci. U.S.A.">
        <title>Extensive sampling of basidiomycete genomes demonstrates inadequacy of the white-rot/brown-rot paradigm for wood decay fungi.</title>
        <authorList>
            <person name="Riley R."/>
            <person name="Salamov A.A."/>
            <person name="Brown D.W."/>
            <person name="Nagy L.G."/>
            <person name="Floudas D."/>
            <person name="Held B.W."/>
            <person name="Levasseur A."/>
            <person name="Lombard V."/>
            <person name="Morin E."/>
            <person name="Otillar R."/>
            <person name="Lindquist E.A."/>
            <person name="Sun H."/>
            <person name="LaButti K.M."/>
            <person name="Schmutz J."/>
            <person name="Jabbour D."/>
            <person name="Luo H."/>
            <person name="Baker S.E."/>
            <person name="Pisabarro A.G."/>
            <person name="Walton J.D."/>
            <person name="Blanchette R.A."/>
            <person name="Henrissat B."/>
            <person name="Martin F."/>
            <person name="Cullen D."/>
            <person name="Hibbett D.S."/>
            <person name="Grigoriev I.V."/>
        </authorList>
    </citation>
    <scope>NUCLEOTIDE SEQUENCE [LARGE SCALE GENOMIC DNA]</scope>
    <source>
        <strain evidence="3">MUCL 33604</strain>
    </source>
</reference>
<dbReference type="Gene3D" id="1.10.510.10">
    <property type="entry name" value="Transferase(Phosphotransferase) domain 1"/>
    <property type="match status" value="1"/>
</dbReference>
<dbReference type="SUPFAM" id="SSF56112">
    <property type="entry name" value="Protein kinase-like (PK-like)"/>
    <property type="match status" value="1"/>
</dbReference>
<dbReference type="AlphaFoldDB" id="A0A067P9J9"/>
<dbReference type="InterPro" id="IPR008266">
    <property type="entry name" value="Tyr_kinase_AS"/>
</dbReference>
<organism evidence="2 3">
    <name type="scientific">Jaapia argillacea MUCL 33604</name>
    <dbReference type="NCBI Taxonomy" id="933084"/>
    <lineage>
        <taxon>Eukaryota</taxon>
        <taxon>Fungi</taxon>
        <taxon>Dikarya</taxon>
        <taxon>Basidiomycota</taxon>
        <taxon>Agaricomycotina</taxon>
        <taxon>Agaricomycetes</taxon>
        <taxon>Agaricomycetidae</taxon>
        <taxon>Jaapiales</taxon>
        <taxon>Jaapiaceae</taxon>
        <taxon>Jaapia</taxon>
    </lineage>
</organism>
<evidence type="ECO:0000259" key="1">
    <source>
        <dbReference type="PROSITE" id="PS50011"/>
    </source>
</evidence>
<dbReference type="PANTHER" id="PTHR44329:SF214">
    <property type="entry name" value="PROTEIN KINASE DOMAIN-CONTAINING PROTEIN"/>
    <property type="match status" value="1"/>
</dbReference>
<dbReference type="InterPro" id="IPR051681">
    <property type="entry name" value="Ser/Thr_Kinases-Pseudokinases"/>
</dbReference>
<dbReference type="PROSITE" id="PS00109">
    <property type="entry name" value="PROTEIN_KINASE_TYR"/>
    <property type="match status" value="1"/>
</dbReference>
<proteinExistence type="predicted"/>
<dbReference type="STRING" id="933084.A0A067P9J9"/>
<keyword evidence="3" id="KW-1185">Reference proteome</keyword>
<dbReference type="InParanoid" id="A0A067P9J9"/>
<evidence type="ECO:0000313" key="3">
    <source>
        <dbReference type="Proteomes" id="UP000027265"/>
    </source>
</evidence>
<dbReference type="GO" id="GO:0004674">
    <property type="term" value="F:protein serine/threonine kinase activity"/>
    <property type="evidence" value="ECO:0007669"/>
    <property type="project" value="TreeGrafter"/>
</dbReference>
<protein>
    <recommendedName>
        <fullName evidence="1">Protein kinase domain-containing protein</fullName>
    </recommendedName>
</protein>
<sequence length="528" mass="61082">MLDSPIDQRSRMLPSRVTFSTKVQYSLQRILTLQGRLKKNRIDMLLLANPFAIAHILYLPCDPKWRSYLVIEQQRATLFTDWLHETVMKHVKSALKVTVLGYCAIYGYLSNFGKGSIGHPSNTQYSVRLSEDTSWGIHTLLSSRCRIECDAYVKEGKEAHDEYLRRNLHAWVTDTSGKLPEYNSNNVQRLSTNEQYAIHLLQDRPGFNTPYRDWPHMDQIPSFPDPGLREFTGNLIWLAALLNSPTPYTYLSLLLADSHLWIATLRKVLGILPTQGENRIYKFHSTFQFRRRAIHLLRRLCKSWDKYPEIWDVYVPGDIWLSTNTLDIQRGGYSRVSRGTMRNGRAVALKQLVNNSDLRKNILREAIVWEQADHPHIVKFLGLYSTPDSLYMVSDFIDGMQGKSWAIDKYPSPWQINHVLRQAIDALNYLHNEMGIVHCDMRADNIMVDATDRAHLIDFGLSNIRMDVNSIAHHLATTTQDLTHARWLPPEMFVPDGSGRYVFHDVTTDMWAFGCVIMEAYPGKFKRR</sequence>
<dbReference type="PANTHER" id="PTHR44329">
    <property type="entry name" value="SERINE/THREONINE-PROTEIN KINASE TNNI3K-RELATED"/>
    <property type="match status" value="1"/>
</dbReference>
<dbReference type="HOGENOM" id="CLU_021982_0_0_1"/>
<dbReference type="PROSITE" id="PS50011">
    <property type="entry name" value="PROTEIN_KINASE_DOM"/>
    <property type="match status" value="1"/>
</dbReference>
<accession>A0A067P9J9</accession>
<dbReference type="GO" id="GO:0005524">
    <property type="term" value="F:ATP binding"/>
    <property type="evidence" value="ECO:0007669"/>
    <property type="project" value="InterPro"/>
</dbReference>
<dbReference type="CDD" id="cd00180">
    <property type="entry name" value="PKc"/>
    <property type="match status" value="1"/>
</dbReference>
<dbReference type="InterPro" id="IPR000719">
    <property type="entry name" value="Prot_kinase_dom"/>
</dbReference>
<evidence type="ECO:0000313" key="2">
    <source>
        <dbReference type="EMBL" id="KDQ51598.1"/>
    </source>
</evidence>
<dbReference type="Pfam" id="PF00069">
    <property type="entry name" value="Pkinase"/>
    <property type="match status" value="1"/>
</dbReference>
<gene>
    <name evidence="2" type="ORF">JAAARDRAFT_505795</name>
</gene>
<dbReference type="Proteomes" id="UP000027265">
    <property type="component" value="Unassembled WGS sequence"/>
</dbReference>